<accession>A0AAW1HZK1</accession>
<dbReference type="EMBL" id="JBDFQZ010000010">
    <property type="protein sequence ID" value="KAK9682492.1"/>
    <property type="molecule type" value="Genomic_DNA"/>
</dbReference>
<evidence type="ECO:0000313" key="2">
    <source>
        <dbReference type="Proteomes" id="UP001443914"/>
    </source>
</evidence>
<comment type="caution">
    <text evidence="1">The sequence shown here is derived from an EMBL/GenBank/DDBJ whole genome shotgun (WGS) entry which is preliminary data.</text>
</comment>
<dbReference type="AlphaFoldDB" id="A0AAW1HZK1"/>
<organism evidence="1 2">
    <name type="scientific">Saponaria officinalis</name>
    <name type="common">Common soapwort</name>
    <name type="synonym">Lychnis saponaria</name>
    <dbReference type="NCBI Taxonomy" id="3572"/>
    <lineage>
        <taxon>Eukaryota</taxon>
        <taxon>Viridiplantae</taxon>
        <taxon>Streptophyta</taxon>
        <taxon>Embryophyta</taxon>
        <taxon>Tracheophyta</taxon>
        <taxon>Spermatophyta</taxon>
        <taxon>Magnoliopsida</taxon>
        <taxon>eudicotyledons</taxon>
        <taxon>Gunneridae</taxon>
        <taxon>Pentapetalae</taxon>
        <taxon>Caryophyllales</taxon>
        <taxon>Caryophyllaceae</taxon>
        <taxon>Caryophylleae</taxon>
        <taxon>Saponaria</taxon>
    </lineage>
</organism>
<dbReference type="Proteomes" id="UP001443914">
    <property type="component" value="Unassembled WGS sequence"/>
</dbReference>
<reference evidence="1" key="1">
    <citation type="submission" date="2024-03" db="EMBL/GenBank/DDBJ databases">
        <title>WGS assembly of Saponaria officinalis var. Norfolk2.</title>
        <authorList>
            <person name="Jenkins J."/>
            <person name="Shu S."/>
            <person name="Grimwood J."/>
            <person name="Barry K."/>
            <person name="Goodstein D."/>
            <person name="Schmutz J."/>
            <person name="Leebens-Mack J."/>
            <person name="Osbourn A."/>
        </authorList>
    </citation>
    <scope>NUCLEOTIDE SEQUENCE [LARGE SCALE GENOMIC DNA]</scope>
    <source>
        <strain evidence="1">JIC</strain>
    </source>
</reference>
<dbReference type="PANTHER" id="PTHR33790">
    <property type="entry name" value="OS05G0344200 PROTEIN"/>
    <property type="match status" value="1"/>
</dbReference>
<gene>
    <name evidence="1" type="ORF">RND81_10G077400</name>
</gene>
<keyword evidence="2" id="KW-1185">Reference proteome</keyword>
<dbReference type="PANTHER" id="PTHR33790:SF10">
    <property type="entry name" value="PROTEIN EARLY RESPONSIVE TO DEHYDRATION 15"/>
    <property type="match status" value="1"/>
</dbReference>
<protein>
    <submittedName>
        <fullName evidence="1">Uncharacterized protein</fullName>
    </submittedName>
</protein>
<dbReference type="InterPro" id="IPR040414">
    <property type="entry name" value="CID1/CID2"/>
</dbReference>
<name>A0AAW1HZK1_SAPOF</name>
<evidence type="ECO:0000313" key="1">
    <source>
        <dbReference type="EMBL" id="KAK9682492.1"/>
    </source>
</evidence>
<proteinExistence type="predicted"/>
<sequence>MALVSGRGSALNPNARPFIPAVYRQVEDFSSEWWNLVQNSTWFRDYWMSERREASFEEPSDSNVDDDISMLLPDTFDVSYDEFPDVDAEYEEFIGSFDYHGARGLKAQVQPLNGPGLDTRALTKSFNSFSLSPKGRGATANHLMEQARYIERPVQRTSYNHGVRRIHQSR</sequence>